<feature type="domain" description="Methyltransferase type 11" evidence="6">
    <location>
        <begin position="48"/>
        <end position="146"/>
    </location>
</feature>
<accession>V4TE97</accession>
<gene>
    <name evidence="7" type="ORF">N177_2367</name>
</gene>
<evidence type="ECO:0000256" key="4">
    <source>
        <dbReference type="ARBA" id="ARBA00025707"/>
    </source>
</evidence>
<name>V4TE97_9HYPH</name>
<evidence type="ECO:0000256" key="5">
    <source>
        <dbReference type="SAM" id="MobiDB-lite"/>
    </source>
</evidence>
<evidence type="ECO:0000256" key="3">
    <source>
        <dbReference type="ARBA" id="ARBA00022679"/>
    </source>
</evidence>
<dbReference type="PANTHER" id="PTHR44307">
    <property type="entry name" value="PHOSPHOETHANOLAMINE METHYLTRANSFERASE"/>
    <property type="match status" value="1"/>
</dbReference>
<proteinExistence type="predicted"/>
<dbReference type="InterPro" id="IPR013216">
    <property type="entry name" value="Methyltransf_11"/>
</dbReference>
<dbReference type="Pfam" id="PF08241">
    <property type="entry name" value="Methyltransf_11"/>
    <property type="match status" value="1"/>
</dbReference>
<comment type="pathway">
    <text evidence="1">Lipid metabolism.</text>
</comment>
<dbReference type="RefSeq" id="WP_023432496.1">
    <property type="nucleotide sequence ID" value="NZ_AWXZ01000031.1"/>
</dbReference>
<protein>
    <submittedName>
        <fullName evidence="7">Methyl transferase-like protein</fullName>
    </submittedName>
</protein>
<dbReference type="PATRIC" id="fig|631454.5.peg.2335"/>
<dbReference type="CDD" id="cd02440">
    <property type="entry name" value="AdoMet_MTases"/>
    <property type="match status" value="1"/>
</dbReference>
<evidence type="ECO:0000256" key="2">
    <source>
        <dbReference type="ARBA" id="ARBA00022603"/>
    </source>
</evidence>
<sequence length="278" mass="30396">MSSGELLYDDTHIAFLERLWGEGYLSPGGPDEVRRILEGMVLTGRSVLDIGCGSGGITVSLARDYGAAPVIGIDVEFDVCEAARRRVEEAGLSDVVEIRMVSPGPLPLPDASLHVVFSKDSIVHIPDKQALAAEAFRVLKPGGWFVASDWLTAHDGEPSDEMKRYLALEDLDFGMASPDTYRRALEGAGFVDIELRNRNGWYREEARRERERLSGPERAAFEAALGVEEIARQIETWSAMIVVLDKGEHCPHHFRARKPSAAGDAETSMSGSGREGVS</sequence>
<evidence type="ECO:0000313" key="7">
    <source>
        <dbReference type="EMBL" id="ESR24533.1"/>
    </source>
</evidence>
<comment type="pathway">
    <text evidence="4">Phospholipid metabolism.</text>
</comment>
<dbReference type="InterPro" id="IPR029063">
    <property type="entry name" value="SAM-dependent_MTases_sf"/>
</dbReference>
<dbReference type="SUPFAM" id="SSF53335">
    <property type="entry name" value="S-adenosyl-L-methionine-dependent methyltransferases"/>
    <property type="match status" value="1"/>
</dbReference>
<dbReference type="GO" id="GO:0008757">
    <property type="term" value="F:S-adenosylmethionine-dependent methyltransferase activity"/>
    <property type="evidence" value="ECO:0007669"/>
    <property type="project" value="InterPro"/>
</dbReference>
<dbReference type="AlphaFoldDB" id="V4TE97"/>
<evidence type="ECO:0000313" key="8">
    <source>
        <dbReference type="Proteomes" id="UP000017819"/>
    </source>
</evidence>
<dbReference type="GO" id="GO:0032259">
    <property type="term" value="P:methylation"/>
    <property type="evidence" value="ECO:0007669"/>
    <property type="project" value="UniProtKB-KW"/>
</dbReference>
<dbReference type="Gene3D" id="3.40.50.150">
    <property type="entry name" value="Vaccinia Virus protein VP39"/>
    <property type="match status" value="1"/>
</dbReference>
<dbReference type="PANTHER" id="PTHR44307:SF2">
    <property type="entry name" value="PHOSPHOETHANOLAMINE METHYLTRANSFERASE ISOFORM X1"/>
    <property type="match status" value="1"/>
</dbReference>
<dbReference type="eggNOG" id="COG2226">
    <property type="taxonomic scope" value="Bacteria"/>
</dbReference>
<dbReference type="OrthoDB" id="7856199at2"/>
<reference evidence="7 8" key="1">
    <citation type="journal article" date="2014" name="Genome Announc.">
        <title>Draft Genome Sequence of Lutibaculum baratangense Strain AMV1T, Isolated from a Mud Volcano in Andamans, India.</title>
        <authorList>
            <person name="Singh A."/>
            <person name="Sreenivas A."/>
            <person name="Sathyanarayana Reddy G."/>
            <person name="Pinnaka A.K."/>
            <person name="Shivaji S."/>
        </authorList>
    </citation>
    <scope>NUCLEOTIDE SEQUENCE [LARGE SCALE GENOMIC DNA]</scope>
    <source>
        <strain evidence="7 8">AMV1</strain>
    </source>
</reference>
<evidence type="ECO:0000259" key="6">
    <source>
        <dbReference type="Pfam" id="PF08241"/>
    </source>
</evidence>
<dbReference type="Proteomes" id="UP000017819">
    <property type="component" value="Unassembled WGS sequence"/>
</dbReference>
<dbReference type="EMBL" id="AWXZ01000031">
    <property type="protein sequence ID" value="ESR24533.1"/>
    <property type="molecule type" value="Genomic_DNA"/>
</dbReference>
<keyword evidence="8" id="KW-1185">Reference proteome</keyword>
<feature type="region of interest" description="Disordered" evidence="5">
    <location>
        <begin position="255"/>
        <end position="278"/>
    </location>
</feature>
<keyword evidence="3 7" id="KW-0808">Transferase</keyword>
<comment type="caution">
    <text evidence="7">The sequence shown here is derived from an EMBL/GenBank/DDBJ whole genome shotgun (WGS) entry which is preliminary data.</text>
</comment>
<organism evidence="7 8">
    <name type="scientific">Lutibaculum baratangense AMV1</name>
    <dbReference type="NCBI Taxonomy" id="631454"/>
    <lineage>
        <taxon>Bacteria</taxon>
        <taxon>Pseudomonadati</taxon>
        <taxon>Pseudomonadota</taxon>
        <taxon>Alphaproteobacteria</taxon>
        <taxon>Hyphomicrobiales</taxon>
        <taxon>Tepidamorphaceae</taxon>
        <taxon>Lutibaculum</taxon>
    </lineage>
</organism>
<dbReference type="STRING" id="631454.N177_2367"/>
<keyword evidence="2" id="KW-0489">Methyltransferase</keyword>
<evidence type="ECO:0000256" key="1">
    <source>
        <dbReference type="ARBA" id="ARBA00005189"/>
    </source>
</evidence>